<dbReference type="AlphaFoldDB" id="A0AAP9J376"/>
<protein>
    <submittedName>
        <fullName evidence="2">Uncharacterized protein</fullName>
    </submittedName>
</protein>
<proteinExistence type="predicted"/>
<dbReference type="RefSeq" id="WP_127510885.1">
    <property type="nucleotide sequence ID" value="NZ_CABMNB010000019.1"/>
</dbReference>
<reference evidence="2 3" key="1">
    <citation type="submission" date="2019-07" db="EMBL/GenBank/DDBJ databases">
        <title>Paenibacillus thiaminolyticus NRRL B-4156.</title>
        <authorList>
            <person name="Hehnly C."/>
            <person name="Zhang L."/>
        </authorList>
    </citation>
    <scope>NUCLEOTIDE SEQUENCE [LARGE SCALE GENOMIC DNA]</scope>
    <source>
        <strain evidence="2 3">NRRL B-4156</strain>
    </source>
</reference>
<dbReference type="Proteomes" id="UP001209276">
    <property type="component" value="Unassembled WGS sequence"/>
</dbReference>
<name>A0AAP9J376_PANTH</name>
<accession>A0AAP9J376</accession>
<organism evidence="2 3">
    <name type="scientific">Paenibacillus thiaminolyticus</name>
    <name type="common">Bacillus thiaminolyticus</name>
    <dbReference type="NCBI Taxonomy" id="49283"/>
    <lineage>
        <taxon>Bacteria</taxon>
        <taxon>Bacillati</taxon>
        <taxon>Bacillota</taxon>
        <taxon>Bacilli</taxon>
        <taxon>Bacillales</taxon>
        <taxon>Paenibacillaceae</taxon>
        <taxon>Paenibacillus</taxon>
    </lineage>
</organism>
<gene>
    <name evidence="2" type="ORF">FLT43_28115</name>
    <name evidence="1" type="ORF">M5W83_12470</name>
</gene>
<evidence type="ECO:0000313" key="3">
    <source>
        <dbReference type="Proteomes" id="UP000315377"/>
    </source>
</evidence>
<evidence type="ECO:0000313" key="4">
    <source>
        <dbReference type="Proteomes" id="UP001209276"/>
    </source>
</evidence>
<dbReference type="GeneID" id="76999830"/>
<evidence type="ECO:0000313" key="1">
    <source>
        <dbReference type="EMBL" id="MCY9607957.1"/>
    </source>
</evidence>
<reference evidence="1 4" key="2">
    <citation type="submission" date="2022-05" db="EMBL/GenBank/DDBJ databases">
        <title>Genome Sequencing of Bee-Associated Microbes.</title>
        <authorList>
            <person name="Dunlap C."/>
        </authorList>
    </citation>
    <scope>NUCLEOTIDE SEQUENCE [LARGE SCALE GENOMIC DNA]</scope>
    <source>
        <strain evidence="1 4">NRRL B-14613</strain>
    </source>
</reference>
<dbReference type="EMBL" id="JAMDMM010000023">
    <property type="protein sequence ID" value="MCY9607957.1"/>
    <property type="molecule type" value="Genomic_DNA"/>
</dbReference>
<evidence type="ECO:0000313" key="2">
    <source>
        <dbReference type="EMBL" id="QDM46896.1"/>
    </source>
</evidence>
<dbReference type="EMBL" id="CP041405">
    <property type="protein sequence ID" value="QDM46896.1"/>
    <property type="molecule type" value="Genomic_DNA"/>
</dbReference>
<keyword evidence="4" id="KW-1185">Reference proteome</keyword>
<dbReference type="Proteomes" id="UP000315377">
    <property type="component" value="Chromosome"/>
</dbReference>
<sequence>MKRLYVTDAKPTSAFHVRPDEKFPQKIQYEGNDITILGAEYDAKGILHLKVQPDDAGNNPWRSVFLTYEPYYLKPQETASMKHGSKTG</sequence>